<keyword evidence="1 3" id="KW-0378">Hydrolase</keyword>
<dbReference type="GO" id="GO:0052757">
    <property type="term" value="F:chondroitin hydrolase activity"/>
    <property type="evidence" value="ECO:0007669"/>
    <property type="project" value="TreeGrafter"/>
</dbReference>
<keyword evidence="4" id="KW-1185">Reference proteome</keyword>
<dbReference type="InterPro" id="IPR008928">
    <property type="entry name" value="6-hairpin_glycosidase_sf"/>
</dbReference>
<dbReference type="InterPro" id="IPR052369">
    <property type="entry name" value="UG_Glycosaminoglycan_Hydrolase"/>
</dbReference>
<evidence type="ECO:0000256" key="1">
    <source>
        <dbReference type="ARBA" id="ARBA00022801"/>
    </source>
</evidence>
<evidence type="ECO:0000313" key="4">
    <source>
        <dbReference type="Proteomes" id="UP000549052"/>
    </source>
</evidence>
<proteinExistence type="inferred from homology"/>
<accession>A0A839ELC9</accession>
<keyword evidence="3" id="KW-0326">Glycosidase</keyword>
<dbReference type="SUPFAM" id="SSF48208">
    <property type="entry name" value="Six-hairpin glycosidases"/>
    <property type="match status" value="1"/>
</dbReference>
<sequence>MKMPTDNYFTNALRPASLHRAEHQIALERCVGKVRKTLPLMGVRNPKIGIDNLKWSYCAPGDWVISFMSGQLWLALQLTGDPVFLNAARARRPAFRDILRNRRSQNHDLGFQFSLSCVADWRMTGAKEAHDMALDAARGLVTRYCPRGRYIQAWNALASQDSTRAKFVAGRMIADTMQNLALLYWAWNETGNADFRDAADGHAETTAQYLIRQDDTSFHTFLFDVVTGEPIRGETHQGFAHDSCWSRGQAWMIHGFAQSARTTGNNVYLDLAKRLARKAEALMGDDDVPVWDFSVSDSNAPRDSSAAAIMAAGIYIIADLSDNEESSRWKSQADRLIGGLLRSCDISGNPESEGLLAHGAAHVTAGYSDTMLPYGDYYFMEALMRSLGHTDFFW</sequence>
<dbReference type="Gene3D" id="1.50.10.10">
    <property type="match status" value="1"/>
</dbReference>
<dbReference type="Proteomes" id="UP000549052">
    <property type="component" value="Unassembled WGS sequence"/>
</dbReference>
<reference evidence="3 4" key="1">
    <citation type="submission" date="2020-07" db="EMBL/GenBank/DDBJ databases">
        <title>Genomic Encyclopedia of Type Strains, Phase IV (KMG-V): Genome sequencing to study the core and pangenomes of soil and plant-associated prokaryotes.</title>
        <authorList>
            <person name="Whitman W."/>
        </authorList>
    </citation>
    <scope>NUCLEOTIDE SEQUENCE [LARGE SCALE GENOMIC DNA]</scope>
    <source>
        <strain evidence="3 4">AN3</strain>
    </source>
</reference>
<comment type="caution">
    <text evidence="3">The sequence shown here is derived from an EMBL/GenBank/DDBJ whole genome shotgun (WGS) entry which is preliminary data.</text>
</comment>
<dbReference type="RefSeq" id="WP_182550321.1">
    <property type="nucleotide sequence ID" value="NZ_JACGXN010000005.1"/>
</dbReference>
<dbReference type="PANTHER" id="PTHR36845">
    <property type="entry name" value="HYDROLASE, PUTATIVE (AFU_ORTHOLOGUE AFUA_7G05090)-RELATED"/>
    <property type="match status" value="1"/>
</dbReference>
<gene>
    <name evidence="3" type="ORF">FHW16_003391</name>
</gene>
<dbReference type="GO" id="GO:0000272">
    <property type="term" value="P:polysaccharide catabolic process"/>
    <property type="evidence" value="ECO:0007669"/>
    <property type="project" value="TreeGrafter"/>
</dbReference>
<dbReference type="EMBL" id="JACGXN010000005">
    <property type="protein sequence ID" value="MBA8879672.1"/>
    <property type="molecule type" value="Genomic_DNA"/>
</dbReference>
<comment type="similarity">
    <text evidence="2">Belongs to the glycosyl hydrolase 88 family.</text>
</comment>
<evidence type="ECO:0000313" key="3">
    <source>
        <dbReference type="EMBL" id="MBA8879672.1"/>
    </source>
</evidence>
<name>A0A839ELC9_9HYPH</name>
<dbReference type="PANTHER" id="PTHR36845:SF1">
    <property type="entry name" value="HYDROLASE, PUTATIVE (AFU_ORTHOLOGUE AFUA_7G05090)-RELATED"/>
    <property type="match status" value="1"/>
</dbReference>
<dbReference type="InterPro" id="IPR012341">
    <property type="entry name" value="6hp_glycosidase-like_sf"/>
</dbReference>
<organism evidence="3 4">
    <name type="scientific">Phyllobacterium myrsinacearum</name>
    <dbReference type="NCBI Taxonomy" id="28101"/>
    <lineage>
        <taxon>Bacteria</taxon>
        <taxon>Pseudomonadati</taxon>
        <taxon>Pseudomonadota</taxon>
        <taxon>Alphaproteobacteria</taxon>
        <taxon>Hyphomicrobiales</taxon>
        <taxon>Phyllobacteriaceae</taxon>
        <taxon>Phyllobacterium</taxon>
    </lineage>
</organism>
<dbReference type="EC" id="3.2.1.180" evidence="3"/>
<evidence type="ECO:0000256" key="2">
    <source>
        <dbReference type="ARBA" id="ARBA00038358"/>
    </source>
</evidence>
<dbReference type="GO" id="GO:0102212">
    <property type="term" value="F:unsaturated chondroitin disaccharide hydrolase activity"/>
    <property type="evidence" value="ECO:0007669"/>
    <property type="project" value="UniProtKB-EC"/>
</dbReference>
<dbReference type="AlphaFoldDB" id="A0A839ELC9"/>
<protein>
    <submittedName>
        <fullName evidence="3">Unsaturated chondroitin disaccharide hydrolase</fullName>
        <ecNumber evidence="3">3.2.1.180</ecNumber>
    </submittedName>
</protein>